<gene>
    <name evidence="10" type="ORF">GCM10007103_32860</name>
</gene>
<feature type="chain" id="PRO_5037457903" evidence="9">
    <location>
        <begin position="18"/>
        <end position="446"/>
    </location>
</feature>
<dbReference type="InterPro" id="IPR003423">
    <property type="entry name" value="OMP_efflux"/>
</dbReference>
<dbReference type="Gene3D" id="1.20.1600.10">
    <property type="entry name" value="Outer membrane efflux proteins (OEP)"/>
    <property type="match status" value="1"/>
</dbReference>
<evidence type="ECO:0000256" key="1">
    <source>
        <dbReference type="ARBA" id="ARBA00004442"/>
    </source>
</evidence>
<comment type="similarity">
    <text evidence="2">Belongs to the outer membrane factor (OMF) (TC 1.B.17) family.</text>
</comment>
<evidence type="ECO:0000313" key="10">
    <source>
        <dbReference type="EMBL" id="GHA49441.1"/>
    </source>
</evidence>
<evidence type="ECO:0000256" key="8">
    <source>
        <dbReference type="SAM" id="Coils"/>
    </source>
</evidence>
<evidence type="ECO:0000256" key="5">
    <source>
        <dbReference type="ARBA" id="ARBA00022692"/>
    </source>
</evidence>
<evidence type="ECO:0000313" key="11">
    <source>
        <dbReference type="Proteomes" id="UP000610456"/>
    </source>
</evidence>
<dbReference type="AlphaFoldDB" id="A0A918W044"/>
<dbReference type="RefSeq" id="WP_189606105.1">
    <property type="nucleotide sequence ID" value="NZ_BMXB01000021.1"/>
</dbReference>
<dbReference type="SUPFAM" id="SSF56954">
    <property type="entry name" value="Outer membrane efflux proteins (OEP)"/>
    <property type="match status" value="1"/>
</dbReference>
<keyword evidence="8" id="KW-0175">Coiled coil</keyword>
<keyword evidence="6" id="KW-0472">Membrane</keyword>
<feature type="signal peptide" evidence="9">
    <location>
        <begin position="1"/>
        <end position="17"/>
    </location>
</feature>
<feature type="coiled-coil region" evidence="8">
    <location>
        <begin position="334"/>
        <end position="431"/>
    </location>
</feature>
<dbReference type="Pfam" id="PF02321">
    <property type="entry name" value="OEP"/>
    <property type="match status" value="2"/>
</dbReference>
<evidence type="ECO:0000256" key="2">
    <source>
        <dbReference type="ARBA" id="ARBA00007613"/>
    </source>
</evidence>
<dbReference type="GO" id="GO:0015288">
    <property type="term" value="F:porin activity"/>
    <property type="evidence" value="ECO:0007669"/>
    <property type="project" value="TreeGrafter"/>
</dbReference>
<comment type="caution">
    <text evidence="10">The sequence shown here is derived from an EMBL/GenBank/DDBJ whole genome shotgun (WGS) entry which is preliminary data.</text>
</comment>
<evidence type="ECO:0000256" key="7">
    <source>
        <dbReference type="ARBA" id="ARBA00023237"/>
    </source>
</evidence>
<dbReference type="GO" id="GO:0015562">
    <property type="term" value="F:efflux transmembrane transporter activity"/>
    <property type="evidence" value="ECO:0007669"/>
    <property type="project" value="InterPro"/>
</dbReference>
<reference evidence="10" key="1">
    <citation type="journal article" date="2014" name="Int. J. Syst. Evol. Microbiol.">
        <title>Complete genome sequence of Corynebacterium casei LMG S-19264T (=DSM 44701T), isolated from a smear-ripened cheese.</title>
        <authorList>
            <consortium name="US DOE Joint Genome Institute (JGI-PGF)"/>
            <person name="Walter F."/>
            <person name="Albersmeier A."/>
            <person name="Kalinowski J."/>
            <person name="Ruckert C."/>
        </authorList>
    </citation>
    <scope>NUCLEOTIDE SEQUENCE</scope>
    <source>
        <strain evidence="10">KCTC 12719</strain>
    </source>
</reference>
<dbReference type="InterPro" id="IPR051906">
    <property type="entry name" value="TolC-like"/>
</dbReference>
<reference evidence="10" key="2">
    <citation type="submission" date="2020-09" db="EMBL/GenBank/DDBJ databases">
        <authorList>
            <person name="Sun Q."/>
            <person name="Kim S."/>
        </authorList>
    </citation>
    <scope>NUCLEOTIDE SEQUENCE</scope>
    <source>
        <strain evidence="10">KCTC 12719</strain>
    </source>
</reference>
<feature type="coiled-coil region" evidence="8">
    <location>
        <begin position="154"/>
        <end position="219"/>
    </location>
</feature>
<evidence type="ECO:0000256" key="4">
    <source>
        <dbReference type="ARBA" id="ARBA00022452"/>
    </source>
</evidence>
<name>A0A918W044_9FLAO</name>
<keyword evidence="11" id="KW-1185">Reference proteome</keyword>
<accession>A0A918W044</accession>
<keyword evidence="4" id="KW-1134">Transmembrane beta strand</keyword>
<dbReference type="GO" id="GO:0009279">
    <property type="term" value="C:cell outer membrane"/>
    <property type="evidence" value="ECO:0007669"/>
    <property type="project" value="UniProtKB-SubCell"/>
</dbReference>
<evidence type="ECO:0000256" key="3">
    <source>
        <dbReference type="ARBA" id="ARBA00022448"/>
    </source>
</evidence>
<dbReference type="PANTHER" id="PTHR30026">
    <property type="entry name" value="OUTER MEMBRANE PROTEIN TOLC"/>
    <property type="match status" value="1"/>
</dbReference>
<keyword evidence="9" id="KW-0732">Signal</keyword>
<comment type="subcellular location">
    <subcellularLocation>
        <location evidence="1">Cell outer membrane</location>
    </subcellularLocation>
</comment>
<evidence type="ECO:0000256" key="6">
    <source>
        <dbReference type="ARBA" id="ARBA00023136"/>
    </source>
</evidence>
<dbReference type="EMBL" id="BMXB01000021">
    <property type="protein sequence ID" value="GHA49441.1"/>
    <property type="molecule type" value="Genomic_DNA"/>
</dbReference>
<organism evidence="10 11">
    <name type="scientific">Salinimicrobium marinum</name>
    <dbReference type="NCBI Taxonomy" id="680283"/>
    <lineage>
        <taxon>Bacteria</taxon>
        <taxon>Pseudomonadati</taxon>
        <taxon>Bacteroidota</taxon>
        <taxon>Flavobacteriia</taxon>
        <taxon>Flavobacteriales</taxon>
        <taxon>Flavobacteriaceae</taxon>
        <taxon>Salinimicrobium</taxon>
    </lineage>
</organism>
<protein>
    <submittedName>
        <fullName evidence="10">Multidrug transporter</fullName>
    </submittedName>
</protein>
<keyword evidence="5" id="KW-0812">Transmembrane</keyword>
<sequence length="446" mass="49971">MKRLIMCFLLASGFTFAQEAKVLTLAEAVSYALDNKADAEKSRLDIERGDAQIAEVRANALPQLSVSGSTTFNPLLQENVLPGEIFGLPGQSVRVAFGQEWTSNVSAQLSQVLFNQSVFTGLKAAKSTKEFYLLNHELTEEQIIEKVATAYYQVYQTEQMLENLQSNLDLTEQTVEIVKGLYDNGLAKKIDYDRTRVALNNLTSNRQQLINAVQLSQNALKFMIGMPIDEAIALPQETFDPGFLPEMNDDFMADRTEIKLINKQLELLNWQKKATQAEYYPSAAFVANYGWLGQGPEVPIWNGEDEGVFWGDMSSVGINIQIPIFNGFGTRSRVKQDKIEIEKAEADLRETKLALQLAYSNALAQLENSLITIRNQIENVELAQEVFNDTQNNYSLGLASLNDMLDAERDLADSKNNLTNARLDYKLAEVELLKSQGKLRTLNLNN</sequence>
<dbReference type="Proteomes" id="UP000610456">
    <property type="component" value="Unassembled WGS sequence"/>
</dbReference>
<keyword evidence="7" id="KW-0998">Cell outer membrane</keyword>
<keyword evidence="3" id="KW-0813">Transport</keyword>
<dbReference type="PANTHER" id="PTHR30026:SF20">
    <property type="entry name" value="OUTER MEMBRANE PROTEIN TOLC"/>
    <property type="match status" value="1"/>
</dbReference>
<dbReference type="GO" id="GO:1990281">
    <property type="term" value="C:efflux pump complex"/>
    <property type="evidence" value="ECO:0007669"/>
    <property type="project" value="TreeGrafter"/>
</dbReference>
<proteinExistence type="inferred from homology"/>
<evidence type="ECO:0000256" key="9">
    <source>
        <dbReference type="SAM" id="SignalP"/>
    </source>
</evidence>